<accession>A0ACA9PMV3</accession>
<proteinExistence type="predicted"/>
<protein>
    <submittedName>
        <fullName evidence="1">5363_t:CDS:1</fullName>
    </submittedName>
</protein>
<organism evidence="1 2">
    <name type="scientific">Dentiscutata heterogama</name>
    <dbReference type="NCBI Taxonomy" id="1316150"/>
    <lineage>
        <taxon>Eukaryota</taxon>
        <taxon>Fungi</taxon>
        <taxon>Fungi incertae sedis</taxon>
        <taxon>Mucoromycota</taxon>
        <taxon>Glomeromycotina</taxon>
        <taxon>Glomeromycetes</taxon>
        <taxon>Diversisporales</taxon>
        <taxon>Gigasporaceae</taxon>
        <taxon>Dentiscutata</taxon>
    </lineage>
</organism>
<comment type="caution">
    <text evidence="1">The sequence shown here is derived from an EMBL/GenBank/DDBJ whole genome shotgun (WGS) entry which is preliminary data.</text>
</comment>
<sequence length="40" mass="4881">VGLFLKWDYDLVFKFIVEAKKLRKCFEEIDDKFELLAKEL</sequence>
<evidence type="ECO:0000313" key="2">
    <source>
        <dbReference type="Proteomes" id="UP000789702"/>
    </source>
</evidence>
<dbReference type="Proteomes" id="UP000789702">
    <property type="component" value="Unassembled WGS sequence"/>
</dbReference>
<dbReference type="EMBL" id="CAJVPU010030603">
    <property type="protein sequence ID" value="CAG8714439.1"/>
    <property type="molecule type" value="Genomic_DNA"/>
</dbReference>
<feature type="non-terminal residue" evidence="1">
    <location>
        <position position="40"/>
    </location>
</feature>
<evidence type="ECO:0000313" key="1">
    <source>
        <dbReference type="EMBL" id="CAG8714439.1"/>
    </source>
</evidence>
<name>A0ACA9PMV3_9GLOM</name>
<keyword evidence="2" id="KW-1185">Reference proteome</keyword>
<feature type="non-terminal residue" evidence="1">
    <location>
        <position position="1"/>
    </location>
</feature>
<reference evidence="1" key="1">
    <citation type="submission" date="2021-06" db="EMBL/GenBank/DDBJ databases">
        <authorList>
            <person name="Kallberg Y."/>
            <person name="Tangrot J."/>
            <person name="Rosling A."/>
        </authorList>
    </citation>
    <scope>NUCLEOTIDE SEQUENCE</scope>
    <source>
        <strain evidence="1">IL203A</strain>
    </source>
</reference>
<gene>
    <name evidence="1" type="ORF">DHETER_LOCUS12454</name>
</gene>